<sequence length="192" mass="20835">MEQPTPEDERSSSGIADLARSASLEEDLTGDGCFCFGFWYTFVRNTNKFARNGKPPPPTITISEAGTEHGSAVHVSQTHQKVQDSGGVDSSDSKPSFNQNDLVKVLEVVERDSNAIADSFSSLFASLRLALSEATNSSVDHMHCFSDAAGHIQESVLDAATKGNQYINLCLRKFLRNVDALDTADNKLVRPP</sequence>
<accession>A0A5C7HYN7</accession>
<evidence type="ECO:0000313" key="4">
    <source>
        <dbReference type="Proteomes" id="UP000323000"/>
    </source>
</evidence>
<gene>
    <name evidence="3" type="ORF">EZV62_013656</name>
</gene>
<protein>
    <recommendedName>
        <fullName evidence="2">BLOC-1-related complex subunit 6 C-terminal helix domain-containing protein</fullName>
    </recommendedName>
</protein>
<feature type="region of interest" description="Disordered" evidence="1">
    <location>
        <begin position="50"/>
        <end position="96"/>
    </location>
</feature>
<evidence type="ECO:0000256" key="1">
    <source>
        <dbReference type="SAM" id="MobiDB-lite"/>
    </source>
</evidence>
<name>A0A5C7HYN7_9ROSI</name>
<dbReference type="OrthoDB" id="21270at2759"/>
<dbReference type="PANTHER" id="PTHR39708">
    <property type="entry name" value="OS07G0483400 PROTEIN"/>
    <property type="match status" value="1"/>
</dbReference>
<comment type="caution">
    <text evidence="3">The sequence shown here is derived from an EMBL/GenBank/DDBJ whole genome shotgun (WGS) entry which is preliminary data.</text>
</comment>
<dbReference type="Pfam" id="PF10157">
    <property type="entry name" value="BORCS6"/>
    <property type="match status" value="1"/>
</dbReference>
<dbReference type="Proteomes" id="UP000323000">
    <property type="component" value="Chromosome 5"/>
</dbReference>
<dbReference type="PANTHER" id="PTHR39708:SF2">
    <property type="entry name" value="BLOC-1-RELATED COMPLEX SUBUNIT 6 C-TERMINAL HELIX DOMAIN-CONTAINING PROTEIN"/>
    <property type="match status" value="1"/>
</dbReference>
<dbReference type="AlphaFoldDB" id="A0A5C7HYN7"/>
<organism evidence="3 4">
    <name type="scientific">Acer yangbiense</name>
    <dbReference type="NCBI Taxonomy" id="1000413"/>
    <lineage>
        <taxon>Eukaryota</taxon>
        <taxon>Viridiplantae</taxon>
        <taxon>Streptophyta</taxon>
        <taxon>Embryophyta</taxon>
        <taxon>Tracheophyta</taxon>
        <taxon>Spermatophyta</taxon>
        <taxon>Magnoliopsida</taxon>
        <taxon>eudicotyledons</taxon>
        <taxon>Gunneridae</taxon>
        <taxon>Pentapetalae</taxon>
        <taxon>rosids</taxon>
        <taxon>malvids</taxon>
        <taxon>Sapindales</taxon>
        <taxon>Sapindaceae</taxon>
        <taxon>Hippocastanoideae</taxon>
        <taxon>Acereae</taxon>
        <taxon>Acer</taxon>
    </lineage>
</organism>
<evidence type="ECO:0000313" key="3">
    <source>
        <dbReference type="EMBL" id="TXG62293.1"/>
    </source>
</evidence>
<proteinExistence type="predicted"/>
<evidence type="ECO:0000259" key="2">
    <source>
        <dbReference type="Pfam" id="PF10157"/>
    </source>
</evidence>
<dbReference type="InterPro" id="IPR046465">
    <property type="entry name" value="BORCS6_C"/>
</dbReference>
<feature type="domain" description="BLOC-1-related complex subunit 6 C-terminal helix" evidence="2">
    <location>
        <begin position="104"/>
        <end position="171"/>
    </location>
</feature>
<keyword evidence="4" id="KW-1185">Reference proteome</keyword>
<reference evidence="4" key="1">
    <citation type="journal article" date="2019" name="Gigascience">
        <title>De novo genome assembly of the endangered Acer yangbiense, a plant species with extremely small populations endemic to Yunnan Province, China.</title>
        <authorList>
            <person name="Yang J."/>
            <person name="Wariss H.M."/>
            <person name="Tao L."/>
            <person name="Zhang R."/>
            <person name="Yun Q."/>
            <person name="Hollingsworth P."/>
            <person name="Dao Z."/>
            <person name="Luo G."/>
            <person name="Guo H."/>
            <person name="Ma Y."/>
            <person name="Sun W."/>
        </authorList>
    </citation>
    <scope>NUCLEOTIDE SEQUENCE [LARGE SCALE GENOMIC DNA]</scope>
    <source>
        <strain evidence="4">cv. Malutang</strain>
    </source>
</reference>
<dbReference type="EMBL" id="VAHF01000005">
    <property type="protein sequence ID" value="TXG62293.1"/>
    <property type="molecule type" value="Genomic_DNA"/>
</dbReference>